<dbReference type="HAMAP" id="MF_00454">
    <property type="entry name" value="FluC"/>
    <property type="match status" value="1"/>
</dbReference>
<keyword evidence="10" id="KW-0479">Metal-binding</keyword>
<feature type="transmembrane region" description="Helical" evidence="10">
    <location>
        <begin position="90"/>
        <end position="112"/>
    </location>
</feature>
<evidence type="ECO:0000256" key="9">
    <source>
        <dbReference type="ARBA" id="ARBA00049940"/>
    </source>
</evidence>
<sequence length="118" mass="13051">MNYLYIGVAGGLGAICRYIIGIFLAPQSTFPFSTLLVNWIGCFVLSFILSRTERFSLKLRLALGTGFLGSFTTFSAFSMETIQLIEQAHILLAMLYLASSIIGSILLTNLAWKKEVDE</sequence>
<dbReference type="EMBL" id="JACSQO010000002">
    <property type="protein sequence ID" value="MBD7943554.1"/>
    <property type="molecule type" value="Genomic_DNA"/>
</dbReference>
<dbReference type="RefSeq" id="WP_191696767.1">
    <property type="nucleotide sequence ID" value="NZ_JACSQO010000002.1"/>
</dbReference>
<evidence type="ECO:0000256" key="5">
    <source>
        <dbReference type="ARBA" id="ARBA00023136"/>
    </source>
</evidence>
<accession>A0ABR8R6Y0</accession>
<evidence type="ECO:0000313" key="12">
    <source>
        <dbReference type="Proteomes" id="UP000640786"/>
    </source>
</evidence>
<keyword evidence="6 10" id="KW-0407">Ion channel</keyword>
<evidence type="ECO:0000256" key="7">
    <source>
        <dbReference type="ARBA" id="ARBA00035120"/>
    </source>
</evidence>
<keyword evidence="4 10" id="KW-1133">Transmembrane helix</keyword>
<keyword evidence="5 10" id="KW-0472">Membrane</keyword>
<name>A0ABR8R6Y0_9BACI</name>
<comment type="function">
    <text evidence="9 10">Fluoride-specific ion channel. Important for reducing fluoride concentration in the cell, thus reducing its toxicity.</text>
</comment>
<proteinExistence type="inferred from homology"/>
<feature type="binding site" evidence="10">
    <location>
        <position position="72"/>
    </location>
    <ligand>
        <name>Na(+)</name>
        <dbReference type="ChEBI" id="CHEBI:29101"/>
        <note>structural</note>
    </ligand>
</feature>
<comment type="activity regulation">
    <text evidence="10">Na(+) is not transported, but it plays an essential structural role and its presence is essential for fluoride channel function.</text>
</comment>
<protein>
    <recommendedName>
        <fullName evidence="10">Fluoride-specific ion channel FluC</fullName>
    </recommendedName>
</protein>
<feature type="transmembrane region" description="Helical" evidence="10">
    <location>
        <begin position="5"/>
        <end position="24"/>
    </location>
</feature>
<keyword evidence="3 10" id="KW-0812">Transmembrane</keyword>
<keyword evidence="10" id="KW-0915">Sodium</keyword>
<evidence type="ECO:0000256" key="10">
    <source>
        <dbReference type="HAMAP-Rule" id="MF_00454"/>
    </source>
</evidence>
<dbReference type="InterPro" id="IPR003691">
    <property type="entry name" value="FluC"/>
</dbReference>
<evidence type="ECO:0000256" key="1">
    <source>
        <dbReference type="ARBA" id="ARBA00004651"/>
    </source>
</evidence>
<comment type="subcellular location">
    <subcellularLocation>
        <location evidence="1 10">Cell membrane</location>
        <topology evidence="1 10">Multi-pass membrane protein</topology>
    </subcellularLocation>
</comment>
<evidence type="ECO:0000256" key="8">
    <source>
        <dbReference type="ARBA" id="ARBA00035585"/>
    </source>
</evidence>
<dbReference type="NCBIfam" id="TIGR00494">
    <property type="entry name" value="crcB"/>
    <property type="match status" value="1"/>
</dbReference>
<comment type="catalytic activity">
    <reaction evidence="8">
        <text>fluoride(in) = fluoride(out)</text>
        <dbReference type="Rhea" id="RHEA:76159"/>
        <dbReference type="ChEBI" id="CHEBI:17051"/>
    </reaction>
    <physiologicalReaction direction="left-to-right" evidence="8">
        <dbReference type="Rhea" id="RHEA:76160"/>
    </physiologicalReaction>
</comment>
<evidence type="ECO:0000256" key="3">
    <source>
        <dbReference type="ARBA" id="ARBA00022692"/>
    </source>
</evidence>
<feature type="transmembrane region" description="Helical" evidence="10">
    <location>
        <begin position="61"/>
        <end position="78"/>
    </location>
</feature>
<comment type="similarity">
    <text evidence="7 10">Belongs to the fluoride channel Fluc/FEX (TC 1.A.43) family.</text>
</comment>
<keyword evidence="10" id="KW-0406">Ion transport</keyword>
<gene>
    <name evidence="10 11" type="primary">crcB</name>
    <name evidence="10" type="synonym">fluC</name>
    <name evidence="11" type="ORF">H9650_05425</name>
</gene>
<feature type="transmembrane region" description="Helical" evidence="10">
    <location>
        <begin position="30"/>
        <end position="49"/>
    </location>
</feature>
<keyword evidence="12" id="KW-1185">Reference proteome</keyword>
<dbReference type="PANTHER" id="PTHR28259">
    <property type="entry name" value="FLUORIDE EXPORT PROTEIN 1-RELATED"/>
    <property type="match status" value="1"/>
</dbReference>
<dbReference type="Pfam" id="PF02537">
    <property type="entry name" value="CRCB"/>
    <property type="match status" value="1"/>
</dbReference>
<evidence type="ECO:0000256" key="4">
    <source>
        <dbReference type="ARBA" id="ARBA00022989"/>
    </source>
</evidence>
<feature type="binding site" evidence="10">
    <location>
        <position position="69"/>
    </location>
    <ligand>
        <name>Na(+)</name>
        <dbReference type="ChEBI" id="CHEBI:29101"/>
        <note>structural</note>
    </ligand>
</feature>
<comment type="caution">
    <text evidence="11">The sequence shown here is derived from an EMBL/GenBank/DDBJ whole genome shotgun (WGS) entry which is preliminary data.</text>
</comment>
<organism evidence="11 12">
    <name type="scientific">Psychrobacillus faecigallinarum</name>
    <dbReference type="NCBI Taxonomy" id="2762235"/>
    <lineage>
        <taxon>Bacteria</taxon>
        <taxon>Bacillati</taxon>
        <taxon>Bacillota</taxon>
        <taxon>Bacilli</taxon>
        <taxon>Bacillales</taxon>
        <taxon>Bacillaceae</taxon>
        <taxon>Psychrobacillus</taxon>
    </lineage>
</organism>
<dbReference type="Proteomes" id="UP000640786">
    <property type="component" value="Unassembled WGS sequence"/>
</dbReference>
<evidence type="ECO:0000313" key="11">
    <source>
        <dbReference type="EMBL" id="MBD7943554.1"/>
    </source>
</evidence>
<evidence type="ECO:0000256" key="2">
    <source>
        <dbReference type="ARBA" id="ARBA00022475"/>
    </source>
</evidence>
<reference evidence="11 12" key="1">
    <citation type="submission" date="2020-08" db="EMBL/GenBank/DDBJ databases">
        <title>A Genomic Blueprint of the Chicken Gut Microbiome.</title>
        <authorList>
            <person name="Gilroy R."/>
            <person name="Ravi A."/>
            <person name="Getino M."/>
            <person name="Pursley I."/>
            <person name="Horton D.L."/>
            <person name="Alikhan N.-F."/>
            <person name="Baker D."/>
            <person name="Gharbi K."/>
            <person name="Hall N."/>
            <person name="Watson M."/>
            <person name="Adriaenssens E.M."/>
            <person name="Foster-Nyarko E."/>
            <person name="Jarju S."/>
            <person name="Secka A."/>
            <person name="Antonio M."/>
            <person name="Oren A."/>
            <person name="Chaudhuri R."/>
            <person name="La Ragione R.M."/>
            <person name="Hildebrand F."/>
            <person name="Pallen M.J."/>
        </authorList>
    </citation>
    <scope>NUCLEOTIDE SEQUENCE [LARGE SCALE GENOMIC DNA]</scope>
    <source>
        <strain evidence="11 12">Sa2BUA9</strain>
    </source>
</reference>
<keyword evidence="2 10" id="KW-1003">Cell membrane</keyword>
<keyword evidence="10" id="KW-0813">Transport</keyword>
<evidence type="ECO:0000256" key="6">
    <source>
        <dbReference type="ARBA" id="ARBA00023303"/>
    </source>
</evidence>
<dbReference type="PANTHER" id="PTHR28259:SF1">
    <property type="entry name" value="FLUORIDE EXPORT PROTEIN 1-RELATED"/>
    <property type="match status" value="1"/>
</dbReference>